<evidence type="ECO:0000313" key="4">
    <source>
        <dbReference type="Proteomes" id="UP000799291"/>
    </source>
</evidence>
<feature type="region of interest" description="Disordered" evidence="2">
    <location>
        <begin position="456"/>
        <end position="538"/>
    </location>
</feature>
<feature type="coiled-coil region" evidence="1">
    <location>
        <begin position="834"/>
        <end position="861"/>
    </location>
</feature>
<evidence type="ECO:0000256" key="1">
    <source>
        <dbReference type="SAM" id="Coils"/>
    </source>
</evidence>
<name>A0A6G1JAC4_9PLEO</name>
<feature type="region of interest" description="Disordered" evidence="2">
    <location>
        <begin position="1"/>
        <end position="75"/>
    </location>
</feature>
<dbReference type="OrthoDB" id="3792198at2759"/>
<evidence type="ECO:0000256" key="2">
    <source>
        <dbReference type="SAM" id="MobiDB-lite"/>
    </source>
</evidence>
<feature type="compositionally biased region" description="Basic and acidic residues" evidence="2">
    <location>
        <begin position="456"/>
        <end position="468"/>
    </location>
</feature>
<feature type="compositionally biased region" description="Basic residues" evidence="2">
    <location>
        <begin position="482"/>
        <end position="496"/>
    </location>
</feature>
<proteinExistence type="predicted"/>
<keyword evidence="4" id="KW-1185">Reference proteome</keyword>
<reference evidence="3" key="1">
    <citation type="journal article" date="2020" name="Stud. Mycol.">
        <title>101 Dothideomycetes genomes: a test case for predicting lifestyles and emergence of pathogens.</title>
        <authorList>
            <person name="Haridas S."/>
            <person name="Albert R."/>
            <person name="Binder M."/>
            <person name="Bloem J."/>
            <person name="Labutti K."/>
            <person name="Salamov A."/>
            <person name="Andreopoulos B."/>
            <person name="Baker S."/>
            <person name="Barry K."/>
            <person name="Bills G."/>
            <person name="Bluhm B."/>
            <person name="Cannon C."/>
            <person name="Castanera R."/>
            <person name="Culley D."/>
            <person name="Daum C."/>
            <person name="Ezra D."/>
            <person name="Gonzalez J."/>
            <person name="Henrissat B."/>
            <person name="Kuo A."/>
            <person name="Liang C."/>
            <person name="Lipzen A."/>
            <person name="Lutzoni F."/>
            <person name="Magnuson J."/>
            <person name="Mondo S."/>
            <person name="Nolan M."/>
            <person name="Ohm R."/>
            <person name="Pangilinan J."/>
            <person name="Park H.-J."/>
            <person name="Ramirez L."/>
            <person name="Alfaro M."/>
            <person name="Sun H."/>
            <person name="Tritt A."/>
            <person name="Yoshinaga Y."/>
            <person name="Zwiers L.-H."/>
            <person name="Turgeon B."/>
            <person name="Goodwin S."/>
            <person name="Spatafora J."/>
            <person name="Crous P."/>
            <person name="Grigoriev I."/>
        </authorList>
    </citation>
    <scope>NUCLEOTIDE SEQUENCE</scope>
    <source>
        <strain evidence="3">CBS 122367</strain>
    </source>
</reference>
<sequence>MGYDVEDEVDWSDGSLDPKSPPCAESVQPAFDPAAEEQDQKPLQSESESHEQWSLPFGEPLPLAGSAGTPSASKFGLSRLQRSRIGVRSNRREPTRGDYADYVLYQANQKTYEAVFLKTFVNHALHPDQLSSILPHNGDPERVTQYLQTVSNNVNQIVTKMIWNAHSRTVNLLANDGKQGAHFWDFQQFDKSSFYEFDPEHAISVVHHMHESWHRAFDPPPMVRYTTKDYPIGKHSSPFEEIDEVSETLFTDKAKVVHKGRAVKLPSKKRKARGSLAGVARREIEIDSRGNWLHDLTTPYYGKPGSNQSVFENNRLASLASSQKGVPVGDCKIHVEEDGHSNPAIQSNDLSQAIKTHEQPSRLEILVDRYGPDVLMQDLPAPFAWRTKLVDDHKRRLAERWPHSKKSVHTLDLSIKAIVEQAVTGGIIQPPAAEMREKIDVAARIDQRKKLRAALEQRKHAKTSRDVQPDAEPLLTHCSTNKGRKRAERAKTAHKAKSGDALNKKRKTEPRYRSGIVGSGESVPLPPHPSGSTTLEPHQVLPPEAYFERSFDEEQPAWRCGINHAMGYYYNAGDRKNCVGCFTSIDHNPRLKRMDFYLPSRSHFHQPAPGVIWNPSKQQAKVRRSKQLSHNSIAKEAFWDAINTGASAQVARRRAVEAVVAHLRPKTPPREPTPMPTHEPLDLGPHPSGSKTMEHGQDLPECAYWEKKERGEEFAWRCDVNHALGRYYLSGNKRTCPGCGSNKDGPAKHAKMDFYLPDGVVVRQEAPDLVKWHPRKPYKTTRTEKLSKHKGKQIQSHNQICSKKYWDAIEASKEHEDALALAIAGTDAFLDAKNEEVRIKHEGLRAKLDAAQKAVKACEDEESSVRADNRTVSTSRGHIVSLLPRKRGSTELSLSENENENDAATDYETGQDVSRQAAEIEYITSSDESTSSSDSE</sequence>
<dbReference type="Proteomes" id="UP000799291">
    <property type="component" value="Unassembled WGS sequence"/>
</dbReference>
<dbReference type="AlphaFoldDB" id="A0A6G1JAC4"/>
<dbReference type="EMBL" id="MU005575">
    <property type="protein sequence ID" value="KAF2687089.1"/>
    <property type="molecule type" value="Genomic_DNA"/>
</dbReference>
<feature type="region of interest" description="Disordered" evidence="2">
    <location>
        <begin position="887"/>
        <end position="914"/>
    </location>
</feature>
<gene>
    <name evidence="3" type="ORF">K458DRAFT_185591</name>
</gene>
<protein>
    <submittedName>
        <fullName evidence="3">Uncharacterized protein</fullName>
    </submittedName>
</protein>
<feature type="region of interest" description="Disordered" evidence="2">
    <location>
        <begin position="665"/>
        <end position="695"/>
    </location>
</feature>
<evidence type="ECO:0000313" key="3">
    <source>
        <dbReference type="EMBL" id="KAF2687089.1"/>
    </source>
</evidence>
<organism evidence="3 4">
    <name type="scientific">Lentithecium fluviatile CBS 122367</name>
    <dbReference type="NCBI Taxonomy" id="1168545"/>
    <lineage>
        <taxon>Eukaryota</taxon>
        <taxon>Fungi</taxon>
        <taxon>Dikarya</taxon>
        <taxon>Ascomycota</taxon>
        <taxon>Pezizomycotina</taxon>
        <taxon>Dothideomycetes</taxon>
        <taxon>Pleosporomycetidae</taxon>
        <taxon>Pleosporales</taxon>
        <taxon>Massarineae</taxon>
        <taxon>Lentitheciaceae</taxon>
        <taxon>Lentithecium</taxon>
    </lineage>
</organism>
<feature type="compositionally biased region" description="Acidic residues" evidence="2">
    <location>
        <begin position="1"/>
        <end position="11"/>
    </location>
</feature>
<keyword evidence="1" id="KW-0175">Coiled coil</keyword>
<accession>A0A6G1JAC4</accession>